<dbReference type="PANTHER" id="PTHR22955">
    <property type="entry name" value="RETROTRANSPOSON"/>
    <property type="match status" value="1"/>
</dbReference>
<dbReference type="OrthoDB" id="5987340at2759"/>
<evidence type="ECO:0000313" key="1">
    <source>
        <dbReference type="EMBL" id="GBL83944.1"/>
    </source>
</evidence>
<organism evidence="1 2">
    <name type="scientific">Araneus ventricosus</name>
    <name type="common">Orbweaver spider</name>
    <name type="synonym">Epeira ventricosa</name>
    <dbReference type="NCBI Taxonomy" id="182803"/>
    <lineage>
        <taxon>Eukaryota</taxon>
        <taxon>Metazoa</taxon>
        <taxon>Ecdysozoa</taxon>
        <taxon>Arthropoda</taxon>
        <taxon>Chelicerata</taxon>
        <taxon>Arachnida</taxon>
        <taxon>Araneae</taxon>
        <taxon>Araneomorphae</taxon>
        <taxon>Entelegynae</taxon>
        <taxon>Araneoidea</taxon>
        <taxon>Araneidae</taxon>
        <taxon>Araneus</taxon>
    </lineage>
</organism>
<keyword evidence="2" id="KW-1185">Reference proteome</keyword>
<accession>A0A4Y2AYK6</accession>
<dbReference type="AlphaFoldDB" id="A0A4Y2AYK6"/>
<gene>
    <name evidence="1" type="ORF">AVEN_100832_1</name>
</gene>
<dbReference type="PANTHER" id="PTHR22955:SF69">
    <property type="entry name" value="REVERSE TRANSCRIPTASE_RETROTRANSPOSON-DERIVED PROTEIN RNASE H-LIKE DOMAIN-CONTAINING PROTEIN"/>
    <property type="match status" value="1"/>
</dbReference>
<dbReference type="Pfam" id="PF05380">
    <property type="entry name" value="Peptidase_A17"/>
    <property type="match status" value="1"/>
</dbReference>
<dbReference type="Proteomes" id="UP000499080">
    <property type="component" value="Unassembled WGS sequence"/>
</dbReference>
<protein>
    <submittedName>
        <fullName evidence="1">Uncharacterized protein</fullName>
    </submittedName>
</protein>
<comment type="caution">
    <text evidence="1">The sequence shown here is derived from an EMBL/GenBank/DDBJ whole genome shotgun (WGS) entry which is preliminary data.</text>
</comment>
<dbReference type="InterPro" id="IPR008042">
    <property type="entry name" value="Retrotrans_Pao"/>
</dbReference>
<proteinExistence type="predicted"/>
<evidence type="ECO:0000313" key="2">
    <source>
        <dbReference type="Proteomes" id="UP000499080"/>
    </source>
</evidence>
<name>A0A4Y2AYK6_ARAVE</name>
<dbReference type="EMBL" id="BGPR01000035">
    <property type="protein sequence ID" value="GBL83944.1"/>
    <property type="molecule type" value="Genomic_DNA"/>
</dbReference>
<sequence>MSHDGCISTSFITAKSRVASLKKLTLPGLELMGAVIAARILRYLKEQLPFASNRVIEIQSNTDPACPEDYISREASAERLMNSSIWIHGPEWLRKEEENWPKGCDCKISLGESGERRIIQDEI</sequence>
<reference evidence="1 2" key="1">
    <citation type="journal article" date="2019" name="Sci. Rep.">
        <title>Orb-weaving spider Araneus ventricosus genome elucidates the spidroin gene catalogue.</title>
        <authorList>
            <person name="Kono N."/>
            <person name="Nakamura H."/>
            <person name="Ohtoshi R."/>
            <person name="Moran D.A.P."/>
            <person name="Shinohara A."/>
            <person name="Yoshida Y."/>
            <person name="Fujiwara M."/>
            <person name="Mori M."/>
            <person name="Tomita M."/>
            <person name="Arakawa K."/>
        </authorList>
    </citation>
    <scope>NUCLEOTIDE SEQUENCE [LARGE SCALE GENOMIC DNA]</scope>
</reference>